<keyword evidence="2" id="KW-1185">Reference proteome</keyword>
<reference evidence="3" key="1">
    <citation type="submission" date="2016-11" db="UniProtKB">
        <authorList>
            <consortium name="WormBaseParasite"/>
        </authorList>
    </citation>
    <scope>IDENTIFICATION</scope>
</reference>
<dbReference type="Pfam" id="PF00059">
    <property type="entry name" value="Lectin_C"/>
    <property type="match status" value="1"/>
</dbReference>
<dbReference type="InterPro" id="IPR001304">
    <property type="entry name" value="C-type_lectin-like"/>
</dbReference>
<evidence type="ECO:0000259" key="1">
    <source>
        <dbReference type="PROSITE" id="PS50041"/>
    </source>
</evidence>
<dbReference type="Proteomes" id="UP000095283">
    <property type="component" value="Unplaced"/>
</dbReference>
<protein>
    <submittedName>
        <fullName evidence="3">C-type lectin domain-containing protein</fullName>
    </submittedName>
</protein>
<dbReference type="AlphaFoldDB" id="A0A1I7X289"/>
<dbReference type="InterPro" id="IPR036465">
    <property type="entry name" value="vWFA_dom_sf"/>
</dbReference>
<dbReference type="PROSITE" id="PS50041">
    <property type="entry name" value="C_TYPE_LECTIN_2"/>
    <property type="match status" value="1"/>
</dbReference>
<dbReference type="PANTHER" id="PTHR31024:SF3">
    <property type="entry name" value="C-TYPE LECTIN-RELATED"/>
    <property type="match status" value="1"/>
</dbReference>
<dbReference type="PANTHER" id="PTHR31024">
    <property type="entry name" value="C-TYPE LECTIN"/>
    <property type="match status" value="1"/>
</dbReference>
<evidence type="ECO:0000313" key="2">
    <source>
        <dbReference type="Proteomes" id="UP000095283"/>
    </source>
</evidence>
<name>A0A1I7X289_HETBA</name>
<dbReference type="CDD" id="cd00037">
    <property type="entry name" value="CLECT"/>
    <property type="match status" value="1"/>
</dbReference>
<accession>A0A1I7X289</accession>
<feature type="domain" description="C-type lectin" evidence="1">
    <location>
        <begin position="297"/>
        <end position="411"/>
    </location>
</feature>
<evidence type="ECO:0000313" key="3">
    <source>
        <dbReference type="WBParaSite" id="Hba_11528"/>
    </source>
</evidence>
<dbReference type="InterPro" id="IPR016186">
    <property type="entry name" value="C-type_lectin-like/link_sf"/>
</dbReference>
<sequence length="444" mass="51236">MDSSFLPPVTCRNGEVGFVAQNVNRVKLLEIRYKRDRIRMEEAKRGTGELNLYDFTSNRKDLCSHLDLLYDTIQVQNTTKNVPLARTIRNLYNNFGFNSTSLVLFTATSNQSDVDNTAHELYGYINSSLANGFSIVVVNYGNCSFYSWPRNQTAVYAADRISYRRLSKEIDDSICVLFLNLYFRAISLAVNRFQSRYHRENTKQMIILVASTFNSGGWTDPTQIAEIFKEDGGVIATIAYDQIHGAVVPLLNTLATPFYNITNTDYSSEDLRFLLCEANCFCPKNYLPYNMDFWGAPQGGCYNPITIPAINYLAVRYCSKHDNSILSIVENENKNNWLKRVFPSRTKFWIGLKYINGQWVWPNGYRLNYANWGPGEPNLQNGDCVYMRQYSGFNFAWFTDDCTNDWNYVCQAKPCDSTNFCRDITRNQRQWLSFHGWLDECTHS</sequence>
<dbReference type="SUPFAM" id="SSF53300">
    <property type="entry name" value="vWA-like"/>
    <property type="match status" value="1"/>
</dbReference>
<dbReference type="InterPro" id="IPR016187">
    <property type="entry name" value="CTDL_fold"/>
</dbReference>
<organism evidence="2 3">
    <name type="scientific">Heterorhabditis bacteriophora</name>
    <name type="common">Entomopathogenic nematode worm</name>
    <dbReference type="NCBI Taxonomy" id="37862"/>
    <lineage>
        <taxon>Eukaryota</taxon>
        <taxon>Metazoa</taxon>
        <taxon>Ecdysozoa</taxon>
        <taxon>Nematoda</taxon>
        <taxon>Chromadorea</taxon>
        <taxon>Rhabditida</taxon>
        <taxon>Rhabditina</taxon>
        <taxon>Rhabditomorpha</taxon>
        <taxon>Strongyloidea</taxon>
        <taxon>Heterorhabditidae</taxon>
        <taxon>Heterorhabditis</taxon>
    </lineage>
</organism>
<dbReference type="SMART" id="SM00034">
    <property type="entry name" value="CLECT"/>
    <property type="match status" value="1"/>
</dbReference>
<dbReference type="SUPFAM" id="SSF56436">
    <property type="entry name" value="C-type lectin-like"/>
    <property type="match status" value="1"/>
</dbReference>
<proteinExistence type="predicted"/>
<dbReference type="Gene3D" id="3.10.100.10">
    <property type="entry name" value="Mannose-Binding Protein A, subunit A"/>
    <property type="match status" value="1"/>
</dbReference>
<dbReference type="WBParaSite" id="Hba_11528">
    <property type="protein sequence ID" value="Hba_11528"/>
    <property type="gene ID" value="Hba_11528"/>
</dbReference>